<dbReference type="Pfam" id="PF09339">
    <property type="entry name" value="HTH_IclR"/>
    <property type="match status" value="1"/>
</dbReference>
<dbReference type="InterPro" id="IPR050707">
    <property type="entry name" value="HTH_MetabolicPath_Reg"/>
</dbReference>
<dbReference type="Gene3D" id="1.10.10.10">
    <property type="entry name" value="Winged helix-like DNA-binding domain superfamily/Winged helix DNA-binding domain"/>
    <property type="match status" value="1"/>
</dbReference>
<keyword evidence="1" id="KW-0805">Transcription regulation</keyword>
<evidence type="ECO:0000313" key="6">
    <source>
        <dbReference type="EMBL" id="KKW90837.1"/>
    </source>
</evidence>
<name>A0A0M3AL50_9SPHN</name>
<dbReference type="PANTHER" id="PTHR30136">
    <property type="entry name" value="HELIX-TURN-HELIX TRANSCRIPTIONAL REGULATOR, ICLR FAMILY"/>
    <property type="match status" value="1"/>
</dbReference>
<dbReference type="PATRIC" id="fig|56193.3.peg.4159"/>
<feature type="domain" description="HTH iclR-type" evidence="4">
    <location>
        <begin position="8"/>
        <end position="67"/>
    </location>
</feature>
<organism evidence="6 7">
    <name type="scientific">Sphingobium chungbukense</name>
    <dbReference type="NCBI Taxonomy" id="56193"/>
    <lineage>
        <taxon>Bacteria</taxon>
        <taxon>Pseudomonadati</taxon>
        <taxon>Pseudomonadota</taxon>
        <taxon>Alphaproteobacteria</taxon>
        <taxon>Sphingomonadales</taxon>
        <taxon>Sphingomonadaceae</taxon>
        <taxon>Sphingobium</taxon>
    </lineage>
</organism>
<dbReference type="InterPro" id="IPR036388">
    <property type="entry name" value="WH-like_DNA-bd_sf"/>
</dbReference>
<gene>
    <name evidence="6" type="ORF">YP76_19775</name>
</gene>
<dbReference type="InterPro" id="IPR029016">
    <property type="entry name" value="GAF-like_dom_sf"/>
</dbReference>
<dbReference type="GO" id="GO:0003677">
    <property type="term" value="F:DNA binding"/>
    <property type="evidence" value="ECO:0007669"/>
    <property type="project" value="UniProtKB-KW"/>
</dbReference>
<comment type="caution">
    <text evidence="6">The sequence shown here is derived from an EMBL/GenBank/DDBJ whole genome shotgun (WGS) entry which is preliminary data.</text>
</comment>
<dbReference type="SUPFAM" id="SSF55781">
    <property type="entry name" value="GAF domain-like"/>
    <property type="match status" value="1"/>
</dbReference>
<evidence type="ECO:0000259" key="4">
    <source>
        <dbReference type="PROSITE" id="PS51077"/>
    </source>
</evidence>
<dbReference type="GO" id="GO:0045892">
    <property type="term" value="P:negative regulation of DNA-templated transcription"/>
    <property type="evidence" value="ECO:0007669"/>
    <property type="project" value="TreeGrafter"/>
</dbReference>
<evidence type="ECO:0000313" key="7">
    <source>
        <dbReference type="Proteomes" id="UP000033874"/>
    </source>
</evidence>
<proteinExistence type="predicted"/>
<evidence type="ECO:0000259" key="5">
    <source>
        <dbReference type="PROSITE" id="PS51078"/>
    </source>
</evidence>
<dbReference type="PROSITE" id="PS51077">
    <property type="entry name" value="HTH_ICLR"/>
    <property type="match status" value="1"/>
</dbReference>
<keyword evidence="7" id="KW-1185">Reference proteome</keyword>
<keyword evidence="3" id="KW-0804">Transcription</keyword>
<dbReference type="STRING" id="56193.YP76_19775"/>
<dbReference type="PANTHER" id="PTHR30136:SF24">
    <property type="entry name" value="HTH-TYPE TRANSCRIPTIONAL REPRESSOR ALLR"/>
    <property type="match status" value="1"/>
</dbReference>
<dbReference type="Pfam" id="PF01614">
    <property type="entry name" value="IclR_C"/>
    <property type="match status" value="1"/>
</dbReference>
<accession>A0A0M3AL50</accession>
<evidence type="ECO:0000256" key="3">
    <source>
        <dbReference type="ARBA" id="ARBA00023163"/>
    </source>
</evidence>
<dbReference type="AlphaFoldDB" id="A0A0M3AL50"/>
<dbReference type="InterPro" id="IPR036390">
    <property type="entry name" value="WH_DNA-bd_sf"/>
</dbReference>
<dbReference type="InterPro" id="IPR014757">
    <property type="entry name" value="Tscrpt_reg_IclR_C"/>
</dbReference>
<dbReference type="Proteomes" id="UP000033874">
    <property type="component" value="Unassembled WGS sequence"/>
</dbReference>
<dbReference type="SUPFAM" id="SSF46785">
    <property type="entry name" value="Winged helix' DNA-binding domain"/>
    <property type="match status" value="1"/>
</dbReference>
<keyword evidence="2" id="KW-0238">DNA-binding</keyword>
<evidence type="ECO:0000256" key="2">
    <source>
        <dbReference type="ARBA" id="ARBA00023125"/>
    </source>
</evidence>
<sequence length="250" mass="26941">MRNGTPSIAALSRSLAMLEAILKDRDGRSVAAIAELIDMPVATAHRQVTTLVAEGFLARMPRGRLGPGRRLLSLMQSVDEKQLIVAAAAPVLHRLAASVRSVVQLGTLENDMVTYRIKTGRGASDFFTKVGMQLEAYCSGIGKVLLAYQTEQDREAYLATGPFPALTSNTITDPELLRKELARVRAAGVARDAEEIVEGLACLAVPIHSMDGHVRAAISVSRAVPGRKEWQEDAIVEMLRTAAVEIEASL</sequence>
<reference evidence="6 7" key="1">
    <citation type="submission" date="2015-04" db="EMBL/GenBank/DDBJ databases">
        <title>Genome sequence of aromatic hydrocarbons-degrading Sphingobium chungbukense DJ77.</title>
        <authorList>
            <person name="Kim Y.-C."/>
            <person name="Chae J.-C."/>
        </authorList>
    </citation>
    <scope>NUCLEOTIDE SEQUENCE [LARGE SCALE GENOMIC DNA]</scope>
    <source>
        <strain evidence="6 7">DJ77</strain>
    </source>
</reference>
<feature type="domain" description="IclR-ED" evidence="5">
    <location>
        <begin position="70"/>
        <end position="250"/>
    </location>
</feature>
<dbReference type="GO" id="GO:0003700">
    <property type="term" value="F:DNA-binding transcription factor activity"/>
    <property type="evidence" value="ECO:0007669"/>
    <property type="project" value="TreeGrafter"/>
</dbReference>
<dbReference type="Gene3D" id="3.30.450.40">
    <property type="match status" value="1"/>
</dbReference>
<dbReference type="SMART" id="SM00346">
    <property type="entry name" value="HTH_ICLR"/>
    <property type="match status" value="1"/>
</dbReference>
<dbReference type="EMBL" id="LBIC01000009">
    <property type="protein sequence ID" value="KKW90837.1"/>
    <property type="molecule type" value="Genomic_DNA"/>
</dbReference>
<dbReference type="InterPro" id="IPR005471">
    <property type="entry name" value="Tscrpt_reg_IclR_N"/>
</dbReference>
<evidence type="ECO:0000256" key="1">
    <source>
        <dbReference type="ARBA" id="ARBA00023015"/>
    </source>
</evidence>
<dbReference type="PROSITE" id="PS51078">
    <property type="entry name" value="ICLR_ED"/>
    <property type="match status" value="1"/>
</dbReference>
<protein>
    <submittedName>
        <fullName evidence="6">IclR family transcriptional regulator</fullName>
    </submittedName>
</protein>